<dbReference type="PANTHER" id="PTHR47331:SF3">
    <property type="match status" value="1"/>
</dbReference>
<protein>
    <recommendedName>
        <fullName evidence="3">CCHC-type domain-containing protein</fullName>
    </recommendedName>
</protein>
<sequence>MKNEGLCFGCLGRGHMSRYCKNRMTCQVCQQNHSSILHINLKEKVESQVTKRDFGESAKVTSSLVSLDAGSLIGAGNDACKLSIVPVQVKLCKGTKVVQTYAFLDPGSTATFCTEELMTALNYKIASYKIPGMEVAGLKGNTFSKLPDVFLQESIPVSKDNIPTEEDLKEWPYLKDVELEPIEASIGLLIGANAPKVLEPWRVINSKGNGPFAVKTLLGWVINGPLGHKDCMSDILIDISSLEDILTQQYNQDFAEQRYEQQEMSVEDKQFMNIVSDSAVLKDGHYYLKLPFREPDVIMPNNRHSALQRAQQLLKRLKRDQTFFEEYRAFMQDVLVKGHAEVVPQDQWKAKVAKCGTYHIMGSTTHAKRSYVWCLTVHLHFMEPL</sequence>
<dbReference type="AlphaFoldDB" id="A0AA47MF17"/>
<evidence type="ECO:0008006" key="3">
    <source>
        <dbReference type="Google" id="ProtNLM"/>
    </source>
</evidence>
<reference evidence="1" key="1">
    <citation type="journal article" date="2023" name="Front. Mar. Sci.">
        <title>A new Merluccius polli reference genome to investigate the effects of global change in West African waters.</title>
        <authorList>
            <person name="Mateo J.L."/>
            <person name="Blanco-Fernandez C."/>
            <person name="Garcia-Vazquez E."/>
            <person name="Machado-Schiaffino G."/>
        </authorList>
    </citation>
    <scope>NUCLEOTIDE SEQUENCE</scope>
    <source>
        <strain evidence="1">C29</strain>
        <tissue evidence="1">Fin</tissue>
    </source>
</reference>
<name>A0AA47MF17_MERPO</name>
<dbReference type="EMBL" id="JAOPHQ010004552">
    <property type="protein sequence ID" value="KAK0139108.1"/>
    <property type="molecule type" value="Genomic_DNA"/>
</dbReference>
<organism evidence="1 2">
    <name type="scientific">Merluccius polli</name>
    <name type="common">Benguela hake</name>
    <name type="synonym">Merluccius cadenati</name>
    <dbReference type="NCBI Taxonomy" id="89951"/>
    <lineage>
        <taxon>Eukaryota</taxon>
        <taxon>Metazoa</taxon>
        <taxon>Chordata</taxon>
        <taxon>Craniata</taxon>
        <taxon>Vertebrata</taxon>
        <taxon>Euteleostomi</taxon>
        <taxon>Actinopterygii</taxon>
        <taxon>Neopterygii</taxon>
        <taxon>Teleostei</taxon>
        <taxon>Neoteleostei</taxon>
        <taxon>Acanthomorphata</taxon>
        <taxon>Zeiogadaria</taxon>
        <taxon>Gadariae</taxon>
        <taxon>Gadiformes</taxon>
        <taxon>Gadoidei</taxon>
        <taxon>Merlucciidae</taxon>
        <taxon>Merluccius</taxon>
    </lineage>
</organism>
<dbReference type="PANTHER" id="PTHR47331">
    <property type="entry name" value="PHD-TYPE DOMAIN-CONTAINING PROTEIN"/>
    <property type="match status" value="1"/>
</dbReference>
<evidence type="ECO:0000313" key="1">
    <source>
        <dbReference type="EMBL" id="KAK0139108.1"/>
    </source>
</evidence>
<evidence type="ECO:0000313" key="2">
    <source>
        <dbReference type="Proteomes" id="UP001174136"/>
    </source>
</evidence>
<proteinExistence type="predicted"/>
<accession>A0AA47MF17</accession>
<dbReference type="Proteomes" id="UP001174136">
    <property type="component" value="Unassembled WGS sequence"/>
</dbReference>
<keyword evidence="2" id="KW-1185">Reference proteome</keyword>
<comment type="caution">
    <text evidence="1">The sequence shown here is derived from an EMBL/GenBank/DDBJ whole genome shotgun (WGS) entry which is preliminary data.</text>
</comment>
<gene>
    <name evidence="1" type="ORF">N1851_024335</name>
</gene>